<dbReference type="Pfam" id="PF00355">
    <property type="entry name" value="Rieske"/>
    <property type="match status" value="1"/>
</dbReference>
<gene>
    <name evidence="10" type="ORF">KFL_000060380</name>
</gene>
<dbReference type="Gene3D" id="2.102.10.10">
    <property type="entry name" value="Rieske [2Fe-2S] iron-sulphur domain"/>
    <property type="match status" value="1"/>
</dbReference>
<dbReference type="Proteomes" id="UP000054558">
    <property type="component" value="Unassembled WGS sequence"/>
</dbReference>
<dbReference type="Gene3D" id="3.90.380.10">
    <property type="entry name" value="Naphthalene 1,2-dioxygenase Alpha Subunit, Chain A, domain 1"/>
    <property type="match status" value="1"/>
</dbReference>
<organism evidence="10 11">
    <name type="scientific">Klebsormidium nitens</name>
    <name type="common">Green alga</name>
    <name type="synonym">Ulothrix nitens</name>
    <dbReference type="NCBI Taxonomy" id="105231"/>
    <lineage>
        <taxon>Eukaryota</taxon>
        <taxon>Viridiplantae</taxon>
        <taxon>Streptophyta</taxon>
        <taxon>Klebsormidiophyceae</taxon>
        <taxon>Klebsormidiales</taxon>
        <taxon>Klebsormidiaceae</taxon>
        <taxon>Klebsormidium</taxon>
    </lineage>
</organism>
<proteinExistence type="predicted"/>
<keyword evidence="6" id="KW-0809">Transit peptide</keyword>
<evidence type="ECO:0000256" key="7">
    <source>
        <dbReference type="ARBA" id="ARBA00023004"/>
    </source>
</evidence>
<evidence type="ECO:0000256" key="4">
    <source>
        <dbReference type="ARBA" id="ARBA00022714"/>
    </source>
</evidence>
<dbReference type="PANTHER" id="PTHR21266:SF29">
    <property type="entry name" value="PROTEIN TIC 55, CHLOROPLASTIC"/>
    <property type="match status" value="1"/>
</dbReference>
<keyword evidence="3" id="KW-0934">Plastid</keyword>
<dbReference type="GO" id="GO:0051537">
    <property type="term" value="F:2 iron, 2 sulfur cluster binding"/>
    <property type="evidence" value="ECO:0007669"/>
    <property type="project" value="UniProtKB-KW"/>
</dbReference>
<evidence type="ECO:0000256" key="6">
    <source>
        <dbReference type="ARBA" id="ARBA00022946"/>
    </source>
</evidence>
<dbReference type="InterPro" id="IPR050584">
    <property type="entry name" value="Cholesterol_7-desaturase"/>
</dbReference>
<name>A0A0U9HHW0_KLENI</name>
<protein>
    <submittedName>
        <fullName evidence="10">Translocon at the inner envelope membrane of chloroplast TIC55</fullName>
    </submittedName>
</protein>
<keyword evidence="8" id="KW-0411">Iron-sulfur</keyword>
<feature type="domain" description="Rieske" evidence="9">
    <location>
        <begin position="73"/>
        <end position="178"/>
    </location>
</feature>
<keyword evidence="4" id="KW-0001">2Fe-2S</keyword>
<keyword evidence="2" id="KW-0150">Chloroplast</keyword>
<sequence>MRTPAPSCPKYRSSGRFLKGLPLSGRCLGNLPRKKSAKRTNTTVRAALAERPPKLERKSAEDGKVPYNWQTEWYPVYITEQMPKDRPMAFTLFDTPLVLFYDGTGKLSCVEDRCPHRAAKLSEGQIIDGKLECLYHGWQFEGDGSCSKIPQLTDGAAIPRAACVRTYTVRDRQGVVWVWMGKESEADESKLPYWNDLDMEGFRVDSHIHDLPYDSGILLENLMDPAHIPISHDKTDPNGRREDAQALWFDVTERTDRGFAGGFGMTKPRADGTVPGFTGRFVAPCVFNSRREWVDKKGNKVVSLALILCPPTGQGKSRLIIRFGSTLKMPPIPKFFIHSIGCKVFEQDMGLLSSQNELLVKANQGVKDLYLPLKSSDGWVIEYRKWLDKVGHGMPYYTGYSTFSPPRAPAVVDQAPVGSVAAIAANNPAFGSLGAQYALDPTNRYIRHVVHCKDCRKSLKTAQTLRSAALVLAAISGLAGIAAAQKSARIWGAAGAGACLLVAWGAAKVAELLTTNFVRDHRKL</sequence>
<dbReference type="AlphaFoldDB" id="A0A0U9HHW0"/>
<dbReference type="GO" id="GO:0009507">
    <property type="term" value="C:chloroplast"/>
    <property type="evidence" value="ECO:0007669"/>
    <property type="project" value="UniProtKB-SubCell"/>
</dbReference>
<accession>A0A0U9HHW0</accession>
<evidence type="ECO:0000256" key="2">
    <source>
        <dbReference type="ARBA" id="ARBA00022528"/>
    </source>
</evidence>
<dbReference type="EMBL" id="DF236955">
    <property type="protein sequence ID" value="GAQ77973.1"/>
    <property type="molecule type" value="Genomic_DNA"/>
</dbReference>
<evidence type="ECO:0000313" key="10">
    <source>
        <dbReference type="EMBL" id="GAQ77973.1"/>
    </source>
</evidence>
<evidence type="ECO:0000256" key="5">
    <source>
        <dbReference type="ARBA" id="ARBA00022723"/>
    </source>
</evidence>
<dbReference type="GO" id="GO:0016491">
    <property type="term" value="F:oxidoreductase activity"/>
    <property type="evidence" value="ECO:0000318"/>
    <property type="project" value="GO_Central"/>
</dbReference>
<dbReference type="SUPFAM" id="SSF50022">
    <property type="entry name" value="ISP domain"/>
    <property type="match status" value="1"/>
</dbReference>
<dbReference type="STRING" id="105231.A0A0U9HHW0"/>
<dbReference type="InterPro" id="IPR017941">
    <property type="entry name" value="Rieske_2Fe-2S"/>
</dbReference>
<comment type="subcellular location">
    <subcellularLocation>
        <location evidence="1">Plastid</location>
        <location evidence="1">Chloroplast</location>
    </subcellularLocation>
</comment>
<dbReference type="OrthoDB" id="426882at2759"/>
<dbReference type="OMA" id="VWIWMSH"/>
<dbReference type="PANTHER" id="PTHR21266">
    <property type="entry name" value="IRON-SULFUR DOMAIN CONTAINING PROTEIN"/>
    <property type="match status" value="1"/>
</dbReference>
<dbReference type="GO" id="GO:0010277">
    <property type="term" value="F:chlorophyllide a oxygenase activity"/>
    <property type="evidence" value="ECO:0007669"/>
    <property type="project" value="InterPro"/>
</dbReference>
<dbReference type="PROSITE" id="PS51296">
    <property type="entry name" value="RIESKE"/>
    <property type="match status" value="1"/>
</dbReference>
<keyword evidence="7" id="KW-0408">Iron</keyword>
<dbReference type="GO" id="GO:0005737">
    <property type="term" value="C:cytoplasm"/>
    <property type="evidence" value="ECO:0000318"/>
    <property type="project" value="GO_Central"/>
</dbReference>
<keyword evidence="11" id="KW-1185">Reference proteome</keyword>
<evidence type="ECO:0000256" key="8">
    <source>
        <dbReference type="ARBA" id="ARBA00023014"/>
    </source>
</evidence>
<dbReference type="Pfam" id="PF08417">
    <property type="entry name" value="PaO"/>
    <property type="match status" value="1"/>
</dbReference>
<reference evidence="10 11" key="1">
    <citation type="journal article" date="2014" name="Nat. Commun.">
        <title>Klebsormidium flaccidum genome reveals primary factors for plant terrestrial adaptation.</title>
        <authorList>
            <person name="Hori K."/>
            <person name="Maruyama F."/>
            <person name="Fujisawa T."/>
            <person name="Togashi T."/>
            <person name="Yamamoto N."/>
            <person name="Seo M."/>
            <person name="Sato S."/>
            <person name="Yamada T."/>
            <person name="Mori H."/>
            <person name="Tajima N."/>
            <person name="Moriyama T."/>
            <person name="Ikeuchi M."/>
            <person name="Watanabe M."/>
            <person name="Wada H."/>
            <person name="Kobayashi K."/>
            <person name="Saito M."/>
            <person name="Masuda T."/>
            <person name="Sasaki-Sekimoto Y."/>
            <person name="Mashiguchi K."/>
            <person name="Awai K."/>
            <person name="Shimojima M."/>
            <person name="Masuda S."/>
            <person name="Iwai M."/>
            <person name="Nobusawa T."/>
            <person name="Narise T."/>
            <person name="Kondo S."/>
            <person name="Saito H."/>
            <person name="Sato R."/>
            <person name="Murakawa M."/>
            <person name="Ihara Y."/>
            <person name="Oshima-Yamada Y."/>
            <person name="Ohtaka K."/>
            <person name="Satoh M."/>
            <person name="Sonobe K."/>
            <person name="Ishii M."/>
            <person name="Ohtani R."/>
            <person name="Kanamori-Sato M."/>
            <person name="Honoki R."/>
            <person name="Miyazaki D."/>
            <person name="Mochizuki H."/>
            <person name="Umetsu J."/>
            <person name="Higashi K."/>
            <person name="Shibata D."/>
            <person name="Kamiya Y."/>
            <person name="Sato N."/>
            <person name="Nakamura Y."/>
            <person name="Tabata S."/>
            <person name="Ida S."/>
            <person name="Kurokawa K."/>
            <person name="Ohta H."/>
        </authorList>
    </citation>
    <scope>NUCLEOTIDE SEQUENCE [LARGE SCALE GENOMIC DNA]</scope>
    <source>
        <strain evidence="10 11">NIES-2285</strain>
    </source>
</reference>
<evidence type="ECO:0000256" key="1">
    <source>
        <dbReference type="ARBA" id="ARBA00004229"/>
    </source>
</evidence>
<keyword evidence="5" id="KW-0479">Metal-binding</keyword>
<dbReference type="GO" id="GO:0046872">
    <property type="term" value="F:metal ion binding"/>
    <property type="evidence" value="ECO:0007669"/>
    <property type="project" value="UniProtKB-KW"/>
</dbReference>
<dbReference type="InterPro" id="IPR036922">
    <property type="entry name" value="Rieske_2Fe-2S_sf"/>
</dbReference>
<evidence type="ECO:0000256" key="3">
    <source>
        <dbReference type="ARBA" id="ARBA00022640"/>
    </source>
</evidence>
<dbReference type="SUPFAM" id="SSF55961">
    <property type="entry name" value="Bet v1-like"/>
    <property type="match status" value="1"/>
</dbReference>
<dbReference type="InterPro" id="IPR013626">
    <property type="entry name" value="PaO"/>
</dbReference>
<evidence type="ECO:0000313" key="11">
    <source>
        <dbReference type="Proteomes" id="UP000054558"/>
    </source>
</evidence>
<evidence type="ECO:0000259" key="9">
    <source>
        <dbReference type="PROSITE" id="PS51296"/>
    </source>
</evidence>